<comment type="similarity">
    <text evidence="5">Belongs to the CsrA/RsmA family.</text>
</comment>
<dbReference type="Pfam" id="PF02599">
    <property type="entry name" value="CsrA"/>
    <property type="match status" value="1"/>
</dbReference>
<dbReference type="GO" id="GO:0048027">
    <property type="term" value="F:mRNA 5'-UTR binding"/>
    <property type="evidence" value="ECO:0007669"/>
    <property type="project" value="UniProtKB-UniRule"/>
</dbReference>
<organism evidence="6 9">
    <name type="scientific">Bacillus amyloliquefaciens</name>
    <name type="common">Bacillus velezensis</name>
    <dbReference type="NCBI Taxonomy" id="1390"/>
    <lineage>
        <taxon>Bacteria</taxon>
        <taxon>Bacillati</taxon>
        <taxon>Bacillota</taxon>
        <taxon>Bacilli</taxon>
        <taxon>Bacillales</taxon>
        <taxon>Bacillaceae</taxon>
        <taxon>Bacillus</taxon>
        <taxon>Bacillus amyloliquefaciens group</taxon>
    </lineage>
</organism>
<evidence type="ECO:0000313" key="7">
    <source>
        <dbReference type="EMBL" id="OIK21527.1"/>
    </source>
</evidence>
<evidence type="ECO:0000313" key="6">
    <source>
        <dbReference type="EMBL" id="MDF4193277.1"/>
    </source>
</evidence>
<dbReference type="InterPro" id="IPR003751">
    <property type="entry name" value="CsrA"/>
</dbReference>
<keyword evidence="5" id="KW-1005">Bacterial flagellum biogenesis</keyword>
<dbReference type="HAMAP" id="MF_00167">
    <property type="entry name" value="CsrA"/>
    <property type="match status" value="1"/>
</dbReference>
<dbReference type="GeneID" id="76427487"/>
<dbReference type="GO" id="GO:0044781">
    <property type="term" value="P:bacterial-type flagellum organization"/>
    <property type="evidence" value="ECO:0007669"/>
    <property type="project" value="UniProtKB-KW"/>
</dbReference>
<dbReference type="GO" id="GO:1902208">
    <property type="term" value="P:regulation of bacterial-type flagellum assembly"/>
    <property type="evidence" value="ECO:0007669"/>
    <property type="project" value="UniProtKB-UniRule"/>
</dbReference>
<protein>
    <recommendedName>
        <fullName evidence="5">Translational regulator CsrA</fullName>
    </recommendedName>
</protein>
<dbReference type="OrthoDB" id="9809061at2"/>
<proteinExistence type="inferred from homology"/>
<dbReference type="EMBL" id="MOEA01000002">
    <property type="protein sequence ID" value="OIK21527.1"/>
    <property type="molecule type" value="Genomic_DNA"/>
</dbReference>
<comment type="caution">
    <text evidence="6">The sequence shown here is derived from an EMBL/GenBank/DDBJ whole genome shotgun (WGS) entry which is preliminary data.</text>
</comment>
<comment type="subunit">
    <text evidence="5">Homodimer; the beta-strands of each monomer intercalate to form a hydrophobic core, while the alpha-helices form wings that extend away from the core.</text>
</comment>
<dbReference type="GO" id="GO:0006402">
    <property type="term" value="P:mRNA catabolic process"/>
    <property type="evidence" value="ECO:0007669"/>
    <property type="project" value="InterPro"/>
</dbReference>
<reference evidence="6" key="2">
    <citation type="submission" date="2023-02" db="EMBL/GenBank/DDBJ databases">
        <title>Draft Whole-Genome Sequences of Bacillus Strains of Potential Probiotic for Poultry.</title>
        <authorList>
            <person name="Ma L.M."/>
            <person name="Lopez-Guerra N."/>
            <person name="Zhang G."/>
        </authorList>
    </citation>
    <scope>NUCLEOTIDE SEQUENCE</scope>
    <source>
        <strain evidence="6">OSU1013-24</strain>
    </source>
</reference>
<dbReference type="OMA" id="VYRKEVY"/>
<dbReference type="SMR" id="A0A0D7XUB3"/>
<dbReference type="InterPro" id="IPR036107">
    <property type="entry name" value="CsrA_sf"/>
</dbReference>
<dbReference type="Gene3D" id="2.60.40.4380">
    <property type="entry name" value="Translational regulator CsrA"/>
    <property type="match status" value="1"/>
</dbReference>
<keyword evidence="3 5" id="KW-0810">Translation regulation</keyword>
<dbReference type="SUPFAM" id="SSF117130">
    <property type="entry name" value="CsrA-like"/>
    <property type="match status" value="1"/>
</dbReference>
<evidence type="ECO:0000256" key="5">
    <source>
        <dbReference type="HAMAP-Rule" id="MF_00167"/>
    </source>
</evidence>
<evidence type="ECO:0000256" key="4">
    <source>
        <dbReference type="ARBA" id="ARBA00022884"/>
    </source>
</evidence>
<dbReference type="NCBIfam" id="NF002469">
    <property type="entry name" value="PRK01712.1"/>
    <property type="match status" value="1"/>
</dbReference>
<dbReference type="Proteomes" id="UP001222377">
    <property type="component" value="Unassembled WGS sequence"/>
</dbReference>
<sequence length="74" mass="8380">MLVLSRKVNESIQIGPDIEIKVIAIEGEQVKLGIEAPQHVDIHRKEIYLSILEENNRAVSFNTDLLLNLSSQKK</sequence>
<dbReference type="eggNOG" id="COG1551">
    <property type="taxonomic scope" value="Bacteria"/>
</dbReference>
<accession>A0A0D7XUB3</accession>
<dbReference type="PANTHER" id="PTHR34984">
    <property type="entry name" value="CARBON STORAGE REGULATOR"/>
    <property type="match status" value="1"/>
</dbReference>
<evidence type="ECO:0000256" key="1">
    <source>
        <dbReference type="ARBA" id="ARBA00022490"/>
    </source>
</evidence>
<dbReference type="PANTHER" id="PTHR34984:SF1">
    <property type="entry name" value="CARBON STORAGE REGULATOR"/>
    <property type="match status" value="1"/>
</dbReference>
<dbReference type="Proteomes" id="UP000180036">
    <property type="component" value="Unassembled WGS sequence"/>
</dbReference>
<dbReference type="GeneID" id="93082397"/>
<dbReference type="GO" id="GO:0005829">
    <property type="term" value="C:cytosol"/>
    <property type="evidence" value="ECO:0007669"/>
    <property type="project" value="TreeGrafter"/>
</dbReference>
<keyword evidence="2 5" id="KW-0678">Repressor</keyword>
<reference evidence="7 8" key="1">
    <citation type="submission" date="2016-10" db="EMBL/GenBank/DDBJ databases">
        <authorList>
            <person name="Marach S."/>
            <person name="Prathuangwong S."/>
            <person name="Takikawa Y."/>
            <person name="Dohra H."/>
        </authorList>
    </citation>
    <scope>NUCLEOTIDE SEQUENCE [LARGE SCALE GENOMIC DNA]</scope>
    <source>
        <strain evidence="7 8">K2</strain>
    </source>
</reference>
<dbReference type="RefSeq" id="WP_003151402.1">
    <property type="nucleotide sequence ID" value="NZ_BSRV01000002.1"/>
</dbReference>
<dbReference type="GO" id="GO:0006109">
    <property type="term" value="P:regulation of carbohydrate metabolic process"/>
    <property type="evidence" value="ECO:0007669"/>
    <property type="project" value="InterPro"/>
</dbReference>
<dbReference type="EMBL" id="JARKHX010000002">
    <property type="protein sequence ID" value="MDF4193277.1"/>
    <property type="molecule type" value="Genomic_DNA"/>
</dbReference>
<evidence type="ECO:0000256" key="3">
    <source>
        <dbReference type="ARBA" id="ARBA00022845"/>
    </source>
</evidence>
<evidence type="ECO:0000313" key="9">
    <source>
        <dbReference type="Proteomes" id="UP001222377"/>
    </source>
</evidence>
<dbReference type="AlphaFoldDB" id="A0A0D7XUB3"/>
<evidence type="ECO:0000256" key="2">
    <source>
        <dbReference type="ARBA" id="ARBA00022491"/>
    </source>
</evidence>
<gene>
    <name evidence="5 6" type="primary">csrA</name>
    <name evidence="7" type="ORF">BKP66_08150</name>
    <name evidence="6" type="ORF">PV946_05775</name>
</gene>
<name>A0A0D7XUB3_BACAM</name>
<keyword evidence="4 5" id="KW-0694">RNA-binding</keyword>
<dbReference type="GO" id="GO:0045947">
    <property type="term" value="P:negative regulation of translational initiation"/>
    <property type="evidence" value="ECO:0007669"/>
    <property type="project" value="UniProtKB-UniRule"/>
</dbReference>
<evidence type="ECO:0000313" key="8">
    <source>
        <dbReference type="Proteomes" id="UP000180036"/>
    </source>
</evidence>
<dbReference type="FunFam" id="2.60.40.4380:FF:000002">
    <property type="entry name" value="Translational regulator CsrA"/>
    <property type="match status" value="1"/>
</dbReference>
<comment type="function">
    <text evidence="5">A translational regulator that binds mRNA to regulate translation initiation and/or mRNA stability. Usually binds in the 5'-UTR at or near the Shine-Dalgarno sequence preventing ribosome-binding, thus repressing translation. Its main target seems to be the major flagellin gene, while its function is anatagonized by FliW.</text>
</comment>
<dbReference type="NCBIfam" id="TIGR00202">
    <property type="entry name" value="csrA"/>
    <property type="match status" value="1"/>
</dbReference>
<keyword evidence="1 5" id="KW-0963">Cytoplasm</keyword>
<comment type="subcellular location">
    <subcellularLocation>
        <location evidence="5">Cytoplasm</location>
    </subcellularLocation>
</comment>